<evidence type="ECO:0000256" key="2">
    <source>
        <dbReference type="ARBA" id="ARBA00008520"/>
    </source>
</evidence>
<protein>
    <submittedName>
        <fullName evidence="6">Extracellular solute-binding protein</fullName>
    </submittedName>
</protein>
<gene>
    <name evidence="6" type="ORF">P4I72_09785</name>
</gene>
<keyword evidence="4 5" id="KW-0732">Signal</keyword>
<dbReference type="InterPro" id="IPR006059">
    <property type="entry name" value="SBP"/>
</dbReference>
<keyword evidence="7" id="KW-1185">Reference proteome</keyword>
<feature type="signal peptide" evidence="5">
    <location>
        <begin position="1"/>
        <end position="22"/>
    </location>
</feature>
<sequence>MMNIKKTTVSLLSAALVLGVTAGCGSSGEKAATTTSPSASSASGAKKAVTLTMWGGVPGESGPQAAVDNWNAKNPDIQVKYERFVNDDAGNLKLDTALTTNQGIDLYVNYTLAGLTKRIDAGTALDLSEFKDYNIDDKMGTDAKDWKVKDKYYGLPTKKNVSFVWLNKNALDEAGLAVPSLDWTMDDLQQYAAKLKKGTRWGFTEHISAYPNFFDGANAGAGFTKADGTSNLDDPTVRKAYESMFNMMYTDKSMPLLGEQITSKMPTDAMFLKGETAMLGAGEFIFRSSNNMKDFPRDFKIAFATLPKVTKDQTNYKYPGGLGDVISINPNSKNKEQAWKFLKWYADGGMMPLASGGRIPSSKDANVEEAIKLLLGDNEKTYDVDSLKKVVFGKFPTYTATMAQQVIDARREEYEKYFLKAQSLDDTLKNTVKRHNDYLSKNKK</sequence>
<name>A0ABU6G3G4_9BACL</name>
<evidence type="ECO:0000256" key="5">
    <source>
        <dbReference type="SAM" id="SignalP"/>
    </source>
</evidence>
<evidence type="ECO:0000256" key="4">
    <source>
        <dbReference type="ARBA" id="ARBA00022729"/>
    </source>
</evidence>
<dbReference type="InterPro" id="IPR050490">
    <property type="entry name" value="Bact_solute-bd_prot1"/>
</dbReference>
<dbReference type="RefSeq" id="WP_326071746.1">
    <property type="nucleotide sequence ID" value="NZ_JARLKY010000020.1"/>
</dbReference>
<evidence type="ECO:0000256" key="3">
    <source>
        <dbReference type="ARBA" id="ARBA00022448"/>
    </source>
</evidence>
<dbReference type="PANTHER" id="PTHR43649:SF31">
    <property type="entry name" value="SN-GLYCEROL-3-PHOSPHATE-BINDING PERIPLASMIC PROTEIN UGPB"/>
    <property type="match status" value="1"/>
</dbReference>
<dbReference type="Proteomes" id="UP001338137">
    <property type="component" value="Unassembled WGS sequence"/>
</dbReference>
<dbReference type="SUPFAM" id="SSF53850">
    <property type="entry name" value="Periplasmic binding protein-like II"/>
    <property type="match status" value="1"/>
</dbReference>
<keyword evidence="3" id="KW-0813">Transport</keyword>
<comment type="similarity">
    <text evidence="2">Belongs to the bacterial solute-binding protein 1 family.</text>
</comment>
<proteinExistence type="inferred from homology"/>
<evidence type="ECO:0000313" key="6">
    <source>
        <dbReference type="EMBL" id="MEC0227413.1"/>
    </source>
</evidence>
<dbReference type="PANTHER" id="PTHR43649">
    <property type="entry name" value="ARABINOSE-BINDING PROTEIN-RELATED"/>
    <property type="match status" value="1"/>
</dbReference>
<evidence type="ECO:0000256" key="1">
    <source>
        <dbReference type="ARBA" id="ARBA00004196"/>
    </source>
</evidence>
<feature type="chain" id="PRO_5045214736" evidence="5">
    <location>
        <begin position="23"/>
        <end position="444"/>
    </location>
</feature>
<dbReference type="Pfam" id="PF01547">
    <property type="entry name" value="SBP_bac_1"/>
    <property type="match status" value="1"/>
</dbReference>
<accession>A0ABU6G3G4</accession>
<dbReference type="Gene3D" id="3.40.190.10">
    <property type="entry name" value="Periplasmic binding protein-like II"/>
    <property type="match status" value="1"/>
</dbReference>
<comment type="caution">
    <text evidence="6">The sequence shown here is derived from an EMBL/GenBank/DDBJ whole genome shotgun (WGS) entry which is preliminary data.</text>
</comment>
<dbReference type="PROSITE" id="PS51257">
    <property type="entry name" value="PROKAR_LIPOPROTEIN"/>
    <property type="match status" value="1"/>
</dbReference>
<dbReference type="EMBL" id="JARLKY010000020">
    <property type="protein sequence ID" value="MEC0227413.1"/>
    <property type="molecule type" value="Genomic_DNA"/>
</dbReference>
<evidence type="ECO:0000313" key="7">
    <source>
        <dbReference type="Proteomes" id="UP001338137"/>
    </source>
</evidence>
<organism evidence="6 7">
    <name type="scientific">Paenibacillus alba</name>
    <dbReference type="NCBI Taxonomy" id="1197127"/>
    <lineage>
        <taxon>Bacteria</taxon>
        <taxon>Bacillati</taxon>
        <taxon>Bacillota</taxon>
        <taxon>Bacilli</taxon>
        <taxon>Bacillales</taxon>
        <taxon>Paenibacillaceae</taxon>
        <taxon>Paenibacillus</taxon>
    </lineage>
</organism>
<reference evidence="6 7" key="1">
    <citation type="submission" date="2023-03" db="EMBL/GenBank/DDBJ databases">
        <title>Bacillus Genome Sequencing.</title>
        <authorList>
            <person name="Dunlap C."/>
        </authorList>
    </citation>
    <scope>NUCLEOTIDE SEQUENCE [LARGE SCALE GENOMIC DNA]</scope>
    <source>
        <strain evidence="6 7">BD-533</strain>
    </source>
</reference>
<comment type="subcellular location">
    <subcellularLocation>
        <location evidence="1">Cell envelope</location>
    </subcellularLocation>
</comment>